<evidence type="ECO:0000256" key="4">
    <source>
        <dbReference type="ARBA" id="ARBA00022827"/>
    </source>
</evidence>
<name>A0A0G2EN20_9PEZI</name>
<evidence type="ECO:0000256" key="6">
    <source>
        <dbReference type="PROSITE-ProRule" id="PRU00261"/>
    </source>
</evidence>
<comment type="caution">
    <text evidence="6">Lacks conserved residue(s) required for the propagation of feature annotation.</text>
</comment>
<dbReference type="PROSITE" id="PS50941">
    <property type="entry name" value="CHIT_BIND_I_2"/>
    <property type="match status" value="1"/>
</dbReference>
<evidence type="ECO:0000313" key="12">
    <source>
        <dbReference type="Proteomes" id="UP000034182"/>
    </source>
</evidence>
<dbReference type="Gene3D" id="3.30.465.10">
    <property type="match status" value="1"/>
</dbReference>
<evidence type="ECO:0000313" key="11">
    <source>
        <dbReference type="EMBL" id="KKY23531.1"/>
    </source>
</evidence>
<comment type="similarity">
    <text evidence="1">Belongs to the oxygen-dependent FAD-linked oxidoreductase family.</text>
</comment>
<dbReference type="SUPFAM" id="SSF56176">
    <property type="entry name" value="FAD-binding/transporter-associated domain-like"/>
    <property type="match status" value="1"/>
</dbReference>
<feature type="disulfide bond" evidence="6">
    <location>
        <begin position="53"/>
        <end position="67"/>
    </location>
</feature>
<dbReference type="Pfam" id="PF01565">
    <property type="entry name" value="FAD_binding_4"/>
    <property type="match status" value="1"/>
</dbReference>
<protein>
    <submittedName>
        <fullName evidence="11">Putative glucooligosaccharide oxidase</fullName>
    </submittedName>
</protein>
<evidence type="ECO:0000259" key="10">
    <source>
        <dbReference type="PROSITE" id="PS51387"/>
    </source>
</evidence>
<gene>
    <name evidence="11" type="ORF">UCDDS831_g02951</name>
</gene>
<reference evidence="11 12" key="1">
    <citation type="submission" date="2015-03" db="EMBL/GenBank/DDBJ databases">
        <authorList>
            <person name="Morales-Cruz A."/>
            <person name="Amrine K.C."/>
            <person name="Cantu D."/>
        </authorList>
    </citation>
    <scope>NUCLEOTIDE SEQUENCE [LARGE SCALE GENOMIC DNA]</scope>
    <source>
        <strain evidence="11">DS831</strain>
    </source>
</reference>
<keyword evidence="6" id="KW-1015">Disulfide bond</keyword>
<proteinExistence type="inferred from homology"/>
<feature type="chain" id="PRO_5002543805" evidence="8">
    <location>
        <begin position="18"/>
        <end position="587"/>
    </location>
</feature>
<keyword evidence="2" id="KW-0285">Flavoprotein</keyword>
<dbReference type="InterPro" id="IPR001002">
    <property type="entry name" value="Chitin-bd_1"/>
</dbReference>
<keyword evidence="8" id="KW-0732">Signal</keyword>
<dbReference type="GO" id="GO:0008061">
    <property type="term" value="F:chitin binding"/>
    <property type="evidence" value="ECO:0007669"/>
    <property type="project" value="UniProtKB-UniRule"/>
</dbReference>
<organism evidence="11 12">
    <name type="scientific">Diplodia seriata</name>
    <dbReference type="NCBI Taxonomy" id="420778"/>
    <lineage>
        <taxon>Eukaryota</taxon>
        <taxon>Fungi</taxon>
        <taxon>Dikarya</taxon>
        <taxon>Ascomycota</taxon>
        <taxon>Pezizomycotina</taxon>
        <taxon>Dothideomycetes</taxon>
        <taxon>Dothideomycetes incertae sedis</taxon>
        <taxon>Botryosphaeriales</taxon>
        <taxon>Botryosphaeriaceae</taxon>
        <taxon>Diplodia</taxon>
    </lineage>
</organism>
<keyword evidence="5" id="KW-0560">Oxidoreductase</keyword>
<feature type="domain" description="Chitin-binding type-1" evidence="9">
    <location>
        <begin position="34"/>
        <end position="80"/>
    </location>
</feature>
<keyword evidence="3 6" id="KW-0147">Chitin-binding</keyword>
<evidence type="ECO:0000256" key="2">
    <source>
        <dbReference type="ARBA" id="ARBA00022630"/>
    </source>
</evidence>
<dbReference type="SUPFAM" id="SSF57016">
    <property type="entry name" value="Plant lectins/antimicrobial peptides"/>
    <property type="match status" value="1"/>
</dbReference>
<dbReference type="PROSITE" id="PS51387">
    <property type="entry name" value="FAD_PCMH"/>
    <property type="match status" value="1"/>
</dbReference>
<feature type="compositionally biased region" description="Low complexity" evidence="7">
    <location>
        <begin position="82"/>
        <end position="110"/>
    </location>
</feature>
<dbReference type="Pfam" id="PF08031">
    <property type="entry name" value="BBE"/>
    <property type="match status" value="1"/>
</dbReference>
<dbReference type="Gene3D" id="3.30.60.10">
    <property type="entry name" value="Endochitinase-like"/>
    <property type="match status" value="1"/>
</dbReference>
<evidence type="ECO:0000256" key="8">
    <source>
        <dbReference type="SAM" id="SignalP"/>
    </source>
</evidence>
<comment type="caution">
    <text evidence="11">The sequence shown here is derived from an EMBL/GenBank/DDBJ whole genome shotgun (WGS) entry which is preliminary data.</text>
</comment>
<dbReference type="InterPro" id="IPR016169">
    <property type="entry name" value="FAD-bd_PCMH_sub2"/>
</dbReference>
<dbReference type="InterPro" id="IPR036318">
    <property type="entry name" value="FAD-bd_PCMH-like_sf"/>
</dbReference>
<dbReference type="GO" id="GO:0016491">
    <property type="term" value="F:oxidoreductase activity"/>
    <property type="evidence" value="ECO:0007669"/>
    <property type="project" value="UniProtKB-KW"/>
</dbReference>
<dbReference type="InterPro" id="IPR036861">
    <property type="entry name" value="Endochitinase-like_sf"/>
</dbReference>
<feature type="signal peptide" evidence="8">
    <location>
        <begin position="1"/>
        <end position="17"/>
    </location>
</feature>
<dbReference type="Proteomes" id="UP000034182">
    <property type="component" value="Unassembled WGS sequence"/>
</dbReference>
<evidence type="ECO:0000256" key="3">
    <source>
        <dbReference type="ARBA" id="ARBA00022669"/>
    </source>
</evidence>
<dbReference type="EMBL" id="LAQI01000066">
    <property type="protein sequence ID" value="KKY23531.1"/>
    <property type="molecule type" value="Genomic_DNA"/>
</dbReference>
<dbReference type="InterPro" id="IPR050416">
    <property type="entry name" value="FAD-linked_Oxidoreductase"/>
</dbReference>
<evidence type="ECO:0000256" key="1">
    <source>
        <dbReference type="ARBA" id="ARBA00005466"/>
    </source>
</evidence>
<dbReference type="InterPro" id="IPR016166">
    <property type="entry name" value="FAD-bd_PCMH"/>
</dbReference>
<sequence>MIKSLLAVGFLAGSSLAVPAPALNLARSLTPSPDGSCGGSTGYTCAGSSHGNCCSQYGWCGSDSAYCGTGCQSSAGTCTSSGGATTTTSKPSATTSSNPTSTPTGGASSGLTDCLGEKDVPIKLTSDTDFSTLAKPYNLHLPYTPAVIIIPTTVQHISDAVSCASQNGVKVQARGGGHSYASFSSGGKDGSMVINLQEFQDVTLDDQGIAKVGGGLRLGNLAQTIYDKGKRALSHGTCPGVGIGGHFTHGGYGYASRTWGLAMDQIVGLDVVLANGTAVHATETDYPDVYYALRGAADSFGIITSFYLQTHEAPSEVVYFAYSLPDMFSDASKTAGYFQHIQDVATNSSVIDSKLGGMGMYMDGSGFSLSGSYLGSLDDFKAKIGPEFLRGLPTPTTSTVESLDWIKFLVKLGGSDSLETPKTGYNAHDNFFAKSVTAPEASPLTADQLESYFSYMIKQGPSAPASWYSIVNLYGGPGSAVNEKDVSFAAYSDRSSLWVAQHYIFTGADETLPNDASHQWLQGLNDAMTDKMPDAEFGAYLNYVDPSLSAEEAHKLYYGDSLYQKLVGIKKEVDSKNVFWNPQAISA</sequence>
<evidence type="ECO:0000259" key="9">
    <source>
        <dbReference type="PROSITE" id="PS50941"/>
    </source>
</evidence>
<dbReference type="CDD" id="cd11618">
    <property type="entry name" value="ChtBD1_1"/>
    <property type="match status" value="1"/>
</dbReference>
<feature type="domain" description="FAD-binding PCMH-type" evidence="10">
    <location>
        <begin position="141"/>
        <end position="313"/>
    </location>
</feature>
<accession>A0A0G2EN20</accession>
<dbReference type="Gene3D" id="3.40.462.20">
    <property type="match status" value="1"/>
</dbReference>
<dbReference type="PANTHER" id="PTHR42973">
    <property type="entry name" value="BINDING OXIDOREDUCTASE, PUTATIVE (AFU_ORTHOLOGUE AFUA_1G17690)-RELATED"/>
    <property type="match status" value="1"/>
</dbReference>
<dbReference type="InterPro" id="IPR006094">
    <property type="entry name" value="Oxid_FAD_bind_N"/>
</dbReference>
<dbReference type="PANTHER" id="PTHR42973:SF15">
    <property type="entry name" value="FAD-BINDING PCMH-TYPE DOMAIN-CONTAINING PROTEIN"/>
    <property type="match status" value="1"/>
</dbReference>
<keyword evidence="4" id="KW-0274">FAD</keyword>
<feature type="region of interest" description="Disordered" evidence="7">
    <location>
        <begin position="82"/>
        <end position="112"/>
    </location>
</feature>
<evidence type="ECO:0000256" key="7">
    <source>
        <dbReference type="SAM" id="MobiDB-lite"/>
    </source>
</evidence>
<dbReference type="GO" id="GO:0071949">
    <property type="term" value="F:FAD binding"/>
    <property type="evidence" value="ECO:0007669"/>
    <property type="project" value="InterPro"/>
</dbReference>
<reference evidence="11 12" key="2">
    <citation type="submission" date="2015-05" db="EMBL/GenBank/DDBJ databases">
        <title>Distinctive expansion of gene families associated with plant cell wall degradation and secondary metabolism in the genomes of grapevine trunk pathogens.</title>
        <authorList>
            <person name="Lawrence D.P."/>
            <person name="Travadon R."/>
            <person name="Rolshausen P.E."/>
            <person name="Baumgartner K."/>
        </authorList>
    </citation>
    <scope>NUCLEOTIDE SEQUENCE [LARGE SCALE GENOMIC DNA]</scope>
    <source>
        <strain evidence="11">DS831</strain>
    </source>
</reference>
<evidence type="ECO:0000256" key="5">
    <source>
        <dbReference type="ARBA" id="ARBA00023002"/>
    </source>
</evidence>
<dbReference type="InterPro" id="IPR012951">
    <property type="entry name" value="BBE"/>
</dbReference>
<dbReference type="AlphaFoldDB" id="A0A0G2EN20"/>